<organism evidence="6 7">
    <name type="scientific">Etheostoma spectabile</name>
    <name type="common">orangethroat darter</name>
    <dbReference type="NCBI Taxonomy" id="54343"/>
    <lineage>
        <taxon>Eukaryota</taxon>
        <taxon>Metazoa</taxon>
        <taxon>Chordata</taxon>
        <taxon>Craniata</taxon>
        <taxon>Vertebrata</taxon>
        <taxon>Euteleostomi</taxon>
        <taxon>Actinopterygii</taxon>
        <taxon>Neopterygii</taxon>
        <taxon>Teleostei</taxon>
        <taxon>Neoteleostei</taxon>
        <taxon>Acanthomorphata</taxon>
        <taxon>Eupercaria</taxon>
        <taxon>Perciformes</taxon>
        <taxon>Percoidei</taxon>
        <taxon>Percidae</taxon>
        <taxon>Etheostomatinae</taxon>
        <taxon>Etheostoma</taxon>
    </lineage>
</organism>
<dbReference type="InterPro" id="IPR035983">
    <property type="entry name" value="Hect_E3_ubiquitin_ligase"/>
</dbReference>
<dbReference type="GO" id="GO:0004842">
    <property type="term" value="F:ubiquitin-protein transferase activity"/>
    <property type="evidence" value="ECO:0007669"/>
    <property type="project" value="InterPro"/>
</dbReference>
<feature type="non-terminal residue" evidence="6">
    <location>
        <position position="259"/>
    </location>
</feature>
<dbReference type="InterPro" id="IPR000569">
    <property type="entry name" value="HECT_dom"/>
</dbReference>
<gene>
    <name evidence="6" type="ORF">FQN60_009174</name>
</gene>
<evidence type="ECO:0000256" key="4">
    <source>
        <dbReference type="SAM" id="MobiDB-lite"/>
    </source>
</evidence>
<dbReference type="Gene3D" id="3.90.1750.10">
    <property type="entry name" value="Hect, E3 ligase catalytic domains"/>
    <property type="match status" value="1"/>
</dbReference>
<comment type="caution">
    <text evidence="6">The sequence shown here is derived from an EMBL/GenBank/DDBJ whole genome shotgun (WGS) entry which is preliminary data.</text>
</comment>
<name>A0A5J5CAL6_9PERO</name>
<feature type="domain" description="HECT" evidence="5">
    <location>
        <begin position="150"/>
        <end position="176"/>
    </location>
</feature>
<sequence>MFRNSESGGPIRRRPRSVARRQITFKVALLKHYVQRLTSRMDATEPRRVVVPLDLQEEEFLQVLRDLFQDLLMQQDFELCRVNGQRMVLPLILNSKTLDHPSKLPLDGPSKLPLDRPSKLPLDGPSKLATGSNNHDEMSRSYFAWHKLPHIEFVGEMAEDYGGPRREYFRLLMIELQEKMGIFQGRLGRLLFSYDQRALAQNKFYTAGKLVAWSIIHNGPGIRCLNPELFQLMCGQKPEMTSFDLDVFQEEELQKKLEN</sequence>
<dbReference type="SUPFAM" id="SSF56204">
    <property type="entry name" value="Hect, E3 ligase catalytic domain"/>
    <property type="match status" value="1"/>
</dbReference>
<dbReference type="PROSITE" id="PS50237">
    <property type="entry name" value="HECT"/>
    <property type="match status" value="1"/>
</dbReference>
<evidence type="ECO:0000256" key="2">
    <source>
        <dbReference type="ARBA" id="ARBA00022786"/>
    </source>
</evidence>
<keyword evidence="1" id="KW-0808">Transferase</keyword>
<dbReference type="AlphaFoldDB" id="A0A5J5CAL6"/>
<reference evidence="6 7" key="1">
    <citation type="submission" date="2019-08" db="EMBL/GenBank/DDBJ databases">
        <title>A chromosome-level genome assembly, high-density linkage maps, and genome scans reveal the genomic architecture of hybrid incompatibilities underlying speciation via character displacement in darters (Percidae: Etheostominae).</title>
        <authorList>
            <person name="Moran R.L."/>
            <person name="Catchen J.M."/>
            <person name="Fuller R.C."/>
        </authorList>
    </citation>
    <scope>NUCLEOTIDE SEQUENCE [LARGE SCALE GENOMIC DNA]</scope>
    <source>
        <strain evidence="6">EspeVRDwgs_2016</strain>
        <tissue evidence="6">Muscle</tissue>
    </source>
</reference>
<proteinExistence type="predicted"/>
<keyword evidence="7" id="KW-1185">Reference proteome</keyword>
<keyword evidence="2 3" id="KW-0833">Ubl conjugation pathway</keyword>
<evidence type="ECO:0000313" key="6">
    <source>
        <dbReference type="EMBL" id="KAA8577519.1"/>
    </source>
</evidence>
<accession>A0A5J5CAL6</accession>
<dbReference type="EMBL" id="VOFY01002652">
    <property type="protein sequence ID" value="KAA8577519.1"/>
    <property type="molecule type" value="Genomic_DNA"/>
</dbReference>
<evidence type="ECO:0000256" key="1">
    <source>
        <dbReference type="ARBA" id="ARBA00022679"/>
    </source>
</evidence>
<evidence type="ECO:0000259" key="5">
    <source>
        <dbReference type="PROSITE" id="PS50237"/>
    </source>
</evidence>
<dbReference type="Proteomes" id="UP000327493">
    <property type="component" value="Unassembled WGS sequence"/>
</dbReference>
<evidence type="ECO:0000256" key="3">
    <source>
        <dbReference type="PROSITE-ProRule" id="PRU00104"/>
    </source>
</evidence>
<protein>
    <recommendedName>
        <fullName evidence="5">HECT domain-containing protein</fullName>
    </recommendedName>
</protein>
<feature type="region of interest" description="Disordered" evidence="4">
    <location>
        <begin position="102"/>
        <end position="134"/>
    </location>
</feature>
<comment type="caution">
    <text evidence="3">Lacks conserved residue(s) required for the propagation of feature annotation.</text>
</comment>
<evidence type="ECO:0000313" key="7">
    <source>
        <dbReference type="Proteomes" id="UP000327493"/>
    </source>
</evidence>